<organism evidence="2 3">
    <name type="scientific">Bacillus mycoides (strain KBAB4)</name>
    <name type="common">Bacillus weihenstephanensis</name>
    <dbReference type="NCBI Taxonomy" id="315730"/>
    <lineage>
        <taxon>Bacteria</taxon>
        <taxon>Bacillati</taxon>
        <taxon>Bacillota</taxon>
        <taxon>Bacilli</taxon>
        <taxon>Bacillales</taxon>
        <taxon>Bacillaceae</taxon>
        <taxon>Bacillus</taxon>
        <taxon>Bacillus cereus group</taxon>
    </lineage>
</organism>
<dbReference type="AlphaFoldDB" id="A9VKS3"/>
<gene>
    <name evidence="2" type="ordered locus">BcerKBAB4_1261</name>
</gene>
<feature type="transmembrane region" description="Helical" evidence="1">
    <location>
        <begin position="6"/>
        <end position="28"/>
    </location>
</feature>
<reference evidence="2 3" key="1">
    <citation type="journal article" date="2008" name="Chem. Biol. Interact.">
        <title>Extending the Bacillus cereus group genomics to putative food-borne pathogens of different toxicity.</title>
        <authorList>
            <person name="Lapidus A."/>
            <person name="Goltsman E."/>
            <person name="Auger S."/>
            <person name="Galleron N."/>
            <person name="Segurens B."/>
            <person name="Dossat C."/>
            <person name="Land M.L."/>
            <person name="Broussolle V."/>
            <person name="Brillard J."/>
            <person name="Guinebretiere M.H."/>
            <person name="Sanchis V."/>
            <person name="Nguen-The C."/>
            <person name="Lereclus D."/>
            <person name="Richardson P."/>
            <person name="Wincker P."/>
            <person name="Weissenbach J."/>
            <person name="Ehrlich S.D."/>
            <person name="Sorokin A."/>
        </authorList>
    </citation>
    <scope>NUCLEOTIDE SEQUENCE [LARGE SCALE GENOMIC DNA]</scope>
    <source>
        <strain evidence="2 3">KBAB4</strain>
    </source>
</reference>
<dbReference type="HOGENOM" id="CLU_3149127_0_0_9"/>
<protein>
    <submittedName>
        <fullName evidence="2">Uncharacterized protein</fullName>
    </submittedName>
</protein>
<name>A9VKS3_BACMK</name>
<evidence type="ECO:0000256" key="1">
    <source>
        <dbReference type="SAM" id="Phobius"/>
    </source>
</evidence>
<evidence type="ECO:0000313" key="2">
    <source>
        <dbReference type="EMBL" id="ABY42508.1"/>
    </source>
</evidence>
<evidence type="ECO:0000313" key="3">
    <source>
        <dbReference type="Proteomes" id="UP000002154"/>
    </source>
</evidence>
<proteinExistence type="predicted"/>
<accession>A9VKS3</accession>
<keyword evidence="1" id="KW-0812">Transmembrane</keyword>
<keyword evidence="1" id="KW-0472">Membrane</keyword>
<dbReference type="KEGG" id="bwe:BcerKBAB4_1261"/>
<dbReference type="EMBL" id="CP000903">
    <property type="protein sequence ID" value="ABY42508.1"/>
    <property type="molecule type" value="Genomic_DNA"/>
</dbReference>
<keyword evidence="1" id="KW-1133">Transmembrane helix</keyword>
<dbReference type="Proteomes" id="UP000002154">
    <property type="component" value="Chromosome"/>
</dbReference>
<sequence>MGEIRGWKMMFEIVGSFIAILLFLFSYIQLKKVRHHETTTYFDGLDGVHTSITHDSGGDI</sequence>